<proteinExistence type="predicted"/>
<evidence type="ECO:0000256" key="1">
    <source>
        <dbReference type="ARBA" id="ARBA00022729"/>
    </source>
</evidence>
<dbReference type="KEGG" id="samy:DB32_002403"/>
<organism evidence="3 4">
    <name type="scientific">Sandaracinus amylolyticus</name>
    <dbReference type="NCBI Taxonomy" id="927083"/>
    <lineage>
        <taxon>Bacteria</taxon>
        <taxon>Pseudomonadati</taxon>
        <taxon>Myxococcota</taxon>
        <taxon>Polyangia</taxon>
        <taxon>Polyangiales</taxon>
        <taxon>Sandaracinaceae</taxon>
        <taxon>Sandaracinus</taxon>
    </lineage>
</organism>
<dbReference type="STRING" id="927083.DB32_002403"/>
<gene>
    <name evidence="3" type="ORF">DB32_002403</name>
</gene>
<dbReference type="InterPro" id="IPR028994">
    <property type="entry name" value="Integrin_alpha_N"/>
</dbReference>
<dbReference type="Pfam" id="PF07593">
    <property type="entry name" value="UnbV_ASPIC"/>
    <property type="match status" value="1"/>
</dbReference>
<dbReference type="PROSITE" id="PS51257">
    <property type="entry name" value="PROKAR_LIPOPROTEIN"/>
    <property type="match status" value="1"/>
</dbReference>
<evidence type="ECO:0000313" key="3">
    <source>
        <dbReference type="EMBL" id="AKF05254.1"/>
    </source>
</evidence>
<dbReference type="InterPro" id="IPR011519">
    <property type="entry name" value="UnbV_ASPIC"/>
</dbReference>
<dbReference type="RefSeq" id="WP_053232515.1">
    <property type="nucleotide sequence ID" value="NZ_CP011125.1"/>
</dbReference>
<evidence type="ECO:0000259" key="2">
    <source>
        <dbReference type="Pfam" id="PF07593"/>
    </source>
</evidence>
<accession>A0A0F6SEI5</accession>
<dbReference type="EMBL" id="CP011125">
    <property type="protein sequence ID" value="AKF05254.1"/>
    <property type="molecule type" value="Genomic_DNA"/>
</dbReference>
<sequence length="675" mass="72233">MQRRVVVAFVVWVSLAGCEDRCANVECAVAGAVCSPDDGLCHCGAPSGELCGADQFCDAEACTDLPPPICGAGNRWEPGEPAFREATSEWGLDGVEGVRIEAIDYDGDEWTDLVVRRIPAGVDDFAPGGARHTWLLRNTRDGRFEDVTERSGFLTRRAGSGGRAVDVIAWGDVDGDGDLDAYLGVSSLDGEGAPREDQSDILVQQGGVFTVGAAVRFDVGLDAPAGASFVDHDLDGDLDLFVGHHNVTSPATGQLVFLQDVLWRNDGAGRFEDATSAAGLETRDWVSLDDLDAARAHSRAWSTAACDLNDDGLSELLVASYGRAPNHLWRARRDENGVVYDNASIESGYAFDDDRSWEDNQFARCFCQANRAAEGCAEVPAPAVSCADNWSHDSDRRPFRLGGNSGATICGDVDNDGDVDLLTTEIRHWWAGAGADGAELLLNTGDPAVRFERPGRDATGLVIPHADPASWDEGIITAAFFDFDLDGWMDVWLGGSEYPGNHGLLYQQDTPGHFREVPIADGIDHHRAQGVAVADFDRDGDLDVVLGHSRMRCGPPDECYPTAQVRLFESLASDGGEASWVQLRLEGGGTVNRSAIGARVTVRTPGVAQTREIEGGHGHYGDQGDLALTFGLGAACEAEVDVRWPDSAGTRETFRVTAGHRFVVQRGAGATLVTR</sequence>
<feature type="domain" description="ASPIC/UnbV" evidence="2">
    <location>
        <begin position="595"/>
        <end position="655"/>
    </location>
</feature>
<evidence type="ECO:0000313" key="4">
    <source>
        <dbReference type="Proteomes" id="UP000034883"/>
    </source>
</evidence>
<keyword evidence="4" id="KW-1185">Reference proteome</keyword>
<dbReference type="PANTHER" id="PTHR16026:SF0">
    <property type="entry name" value="CARTILAGE ACIDIC PROTEIN 1"/>
    <property type="match status" value="1"/>
</dbReference>
<dbReference type="Pfam" id="PF13517">
    <property type="entry name" value="FG-GAP_3"/>
    <property type="match status" value="1"/>
</dbReference>
<protein>
    <submittedName>
        <fullName evidence="3">ASPIC/UnbV domain-containing protein</fullName>
    </submittedName>
</protein>
<dbReference type="Proteomes" id="UP000034883">
    <property type="component" value="Chromosome"/>
</dbReference>
<name>A0A0F6SEI5_9BACT</name>
<dbReference type="PANTHER" id="PTHR16026">
    <property type="entry name" value="CARTILAGE ACIDIC PROTEIN 1"/>
    <property type="match status" value="1"/>
</dbReference>
<dbReference type="InterPro" id="IPR013517">
    <property type="entry name" value="FG-GAP"/>
</dbReference>
<reference evidence="3 4" key="1">
    <citation type="submission" date="2015-03" db="EMBL/GenBank/DDBJ databases">
        <title>Genome assembly of Sandaracinus amylolyticus DSM 53668.</title>
        <authorList>
            <person name="Sharma G."/>
            <person name="Subramanian S."/>
        </authorList>
    </citation>
    <scope>NUCLEOTIDE SEQUENCE [LARGE SCALE GENOMIC DNA]</scope>
    <source>
        <strain evidence="3 4">DSM 53668</strain>
    </source>
</reference>
<dbReference type="OrthoDB" id="5287961at2"/>
<dbReference type="AlphaFoldDB" id="A0A0F6SEI5"/>
<dbReference type="SUPFAM" id="SSF69318">
    <property type="entry name" value="Integrin alpha N-terminal domain"/>
    <property type="match status" value="1"/>
</dbReference>
<keyword evidence="1" id="KW-0732">Signal</keyword>
<dbReference type="InterPro" id="IPR027039">
    <property type="entry name" value="Crtac1"/>
</dbReference>